<dbReference type="AlphaFoldDB" id="A0A1M4VU99"/>
<dbReference type="CDD" id="cd00438">
    <property type="entry name" value="cupin_RmlC"/>
    <property type="match status" value="1"/>
</dbReference>
<dbReference type="Gene3D" id="2.60.120.10">
    <property type="entry name" value="Jelly Rolls"/>
    <property type="match status" value="1"/>
</dbReference>
<reference evidence="5" key="1">
    <citation type="submission" date="2016-11" db="EMBL/GenBank/DDBJ databases">
        <authorList>
            <person name="Varghese N."/>
            <person name="Submissions S."/>
        </authorList>
    </citation>
    <scope>NUCLEOTIDE SEQUENCE [LARGE SCALE GENOMIC DNA]</scope>
    <source>
        <strain evidence="5">DSM 19514</strain>
    </source>
</reference>
<dbReference type="InterPro" id="IPR011051">
    <property type="entry name" value="RmlC_Cupin_sf"/>
</dbReference>
<dbReference type="GO" id="GO:0000271">
    <property type="term" value="P:polysaccharide biosynthetic process"/>
    <property type="evidence" value="ECO:0007669"/>
    <property type="project" value="TreeGrafter"/>
</dbReference>
<dbReference type="Proteomes" id="UP000184295">
    <property type="component" value="Unassembled WGS sequence"/>
</dbReference>
<evidence type="ECO:0000313" key="5">
    <source>
        <dbReference type="Proteomes" id="UP000184295"/>
    </source>
</evidence>
<comment type="similarity">
    <text evidence="1">Belongs to the dTDP-4-dehydrorhamnose 3,5-epimerase family.</text>
</comment>
<sequence length="183" mass="20496">MAEVSAVSEIEGVYIVTPQRFEDDRGVFAETYRRSWFPEGREMVQGSRSDKVKGSLVGLHYHLHQADYWYVVSGKAQVALVDIRVGSPTELGVYLVELGDDNLKGLYIPPGVAHGFAVVEDMVLTYLVDGYYNPNDELGVRFDDPSLGVSWAISTAVVSQRDLSNPLYADIKDYQRPRYGLRT</sequence>
<gene>
    <name evidence="4" type="ORF">SAMN02745225_01435</name>
</gene>
<name>A0A1M4VU99_9ACTN</name>
<keyword evidence="5" id="KW-1185">Reference proteome</keyword>
<dbReference type="InterPro" id="IPR014710">
    <property type="entry name" value="RmlC-like_jellyroll"/>
</dbReference>
<protein>
    <submittedName>
        <fullName evidence="4">dTDP-4-dehydrorhamnose 3,5-epimerase</fullName>
    </submittedName>
</protein>
<dbReference type="OrthoDB" id="9803892at2"/>
<dbReference type="GO" id="GO:0019305">
    <property type="term" value="P:dTDP-rhamnose biosynthetic process"/>
    <property type="evidence" value="ECO:0007669"/>
    <property type="project" value="TreeGrafter"/>
</dbReference>
<feature type="site" description="Participates in a stacking interaction with the thymidine ring of dTDP-4-oxo-6-deoxyglucose" evidence="3">
    <location>
        <position position="132"/>
    </location>
</feature>
<dbReference type="PANTHER" id="PTHR21047:SF2">
    <property type="entry name" value="THYMIDINE DIPHOSPHO-4-KETO-RHAMNOSE 3,5-EPIMERASE"/>
    <property type="match status" value="1"/>
</dbReference>
<dbReference type="EMBL" id="FQUL01000019">
    <property type="protein sequence ID" value="SHE72425.1"/>
    <property type="molecule type" value="Genomic_DNA"/>
</dbReference>
<dbReference type="GO" id="GO:0005829">
    <property type="term" value="C:cytosol"/>
    <property type="evidence" value="ECO:0007669"/>
    <property type="project" value="TreeGrafter"/>
</dbReference>
<dbReference type="RefSeq" id="WP_072790552.1">
    <property type="nucleotide sequence ID" value="NZ_FQUL01000019.1"/>
</dbReference>
<organism evidence="4 5">
    <name type="scientific">Ferrithrix thermotolerans DSM 19514</name>
    <dbReference type="NCBI Taxonomy" id="1121881"/>
    <lineage>
        <taxon>Bacteria</taxon>
        <taxon>Bacillati</taxon>
        <taxon>Actinomycetota</taxon>
        <taxon>Acidimicrobiia</taxon>
        <taxon>Acidimicrobiales</taxon>
        <taxon>Acidimicrobiaceae</taxon>
        <taxon>Ferrithrix</taxon>
    </lineage>
</organism>
<evidence type="ECO:0000256" key="3">
    <source>
        <dbReference type="PIRSR" id="PIRSR600888-3"/>
    </source>
</evidence>
<accession>A0A1M4VU99</accession>
<evidence type="ECO:0000313" key="4">
    <source>
        <dbReference type="EMBL" id="SHE72425.1"/>
    </source>
</evidence>
<evidence type="ECO:0000256" key="1">
    <source>
        <dbReference type="ARBA" id="ARBA00010154"/>
    </source>
</evidence>
<evidence type="ECO:0000256" key="2">
    <source>
        <dbReference type="PIRSR" id="PIRSR600888-1"/>
    </source>
</evidence>
<feature type="active site" description="Proton donor" evidence="2">
    <location>
        <position position="126"/>
    </location>
</feature>
<proteinExistence type="inferred from homology"/>
<dbReference type="InterPro" id="IPR000888">
    <property type="entry name" value="RmlC-like"/>
</dbReference>
<dbReference type="Pfam" id="PF00908">
    <property type="entry name" value="dTDP_sugar_isom"/>
    <property type="match status" value="1"/>
</dbReference>
<feature type="active site" description="Proton acceptor" evidence="2">
    <location>
        <position position="60"/>
    </location>
</feature>
<dbReference type="PANTHER" id="PTHR21047">
    <property type="entry name" value="DTDP-6-DEOXY-D-GLUCOSE-3,5 EPIMERASE"/>
    <property type="match status" value="1"/>
</dbReference>
<dbReference type="GO" id="GO:0008830">
    <property type="term" value="F:dTDP-4-dehydrorhamnose 3,5-epimerase activity"/>
    <property type="evidence" value="ECO:0007669"/>
    <property type="project" value="InterPro"/>
</dbReference>
<dbReference type="SUPFAM" id="SSF51182">
    <property type="entry name" value="RmlC-like cupins"/>
    <property type="match status" value="1"/>
</dbReference>
<dbReference type="STRING" id="1121881.SAMN02745225_01435"/>